<dbReference type="SUPFAM" id="SSF53448">
    <property type="entry name" value="Nucleotide-diphospho-sugar transferases"/>
    <property type="match status" value="1"/>
</dbReference>
<evidence type="ECO:0000256" key="4">
    <source>
        <dbReference type="ARBA" id="ARBA00022985"/>
    </source>
</evidence>
<evidence type="ECO:0000256" key="1">
    <source>
        <dbReference type="ARBA" id="ARBA00004370"/>
    </source>
</evidence>
<comment type="pathway">
    <text evidence="5">Nucleotide-sugar biosynthesis; CMP-3-deoxy-D-manno-octulosonate biosynthesis; CMP-3-deoxy-D-manno-octulosonate from 3-deoxy-D-manno-octulosonate and CTP: step 1/1.</text>
</comment>
<evidence type="ECO:0000256" key="2">
    <source>
        <dbReference type="ARBA" id="ARBA00022679"/>
    </source>
</evidence>
<evidence type="ECO:0000256" key="5">
    <source>
        <dbReference type="HAMAP-Rule" id="MF_00057"/>
    </source>
</evidence>
<comment type="function">
    <text evidence="5">Activates KDO (a required 8-carbon sugar) for incorporation into bacterial lipopolysaccharide in Gram-negative bacteria.</text>
</comment>
<dbReference type="Pfam" id="PF02348">
    <property type="entry name" value="CTP_transf_3"/>
    <property type="match status" value="1"/>
</dbReference>
<dbReference type="HAMAP" id="MF_00057">
    <property type="entry name" value="KdsB"/>
    <property type="match status" value="1"/>
</dbReference>
<dbReference type="GO" id="GO:0033468">
    <property type="term" value="P:CMP-keto-3-deoxy-D-manno-octulosonic acid biosynthetic process"/>
    <property type="evidence" value="ECO:0007669"/>
    <property type="project" value="UniProtKB-UniRule"/>
</dbReference>
<dbReference type="Proteomes" id="UP000194798">
    <property type="component" value="Unassembled WGS sequence"/>
</dbReference>
<accession>A0A251X811</accession>
<dbReference type="NCBIfam" id="NF009905">
    <property type="entry name" value="PRK13368.1"/>
    <property type="match status" value="1"/>
</dbReference>
<dbReference type="InterPro" id="IPR004528">
    <property type="entry name" value="KdsB"/>
</dbReference>
<proteinExistence type="inferred from homology"/>
<dbReference type="EMBL" id="MSLT01000012">
    <property type="protein sequence ID" value="OUD13867.1"/>
    <property type="molecule type" value="Genomic_DNA"/>
</dbReference>
<name>A0A251X811_9GAMM</name>
<evidence type="ECO:0000313" key="6">
    <source>
        <dbReference type="EMBL" id="OUD13867.1"/>
    </source>
</evidence>
<dbReference type="GO" id="GO:0016020">
    <property type="term" value="C:membrane"/>
    <property type="evidence" value="ECO:0007669"/>
    <property type="project" value="UniProtKB-SubCell"/>
</dbReference>
<sequence length="269" mass="30313">MDQPIINTLLPDFWVIIPARYGSTRLPGKPLLDIHGKPMIWHVYQQAIASGAARVIIATDDDRIEKVAKAFGAEVYLTHHQHISGTDRVAEAAYLAGAMPDTLIVNVQGDEPLIAPQLIQQVAVALAKKTEANMATLGEPIEQWAMLFNPHIVKIVLNAEGFALYFSRAPIAWVRSDFSWDKAMCKEEKINTGHVRHLGIYAYRFDYLQLYTQLPICTLEQQESLEQLRVLFHDGRIYVELAQAQSSIGVDTEEDLLQVRCFLARNKSF</sequence>
<dbReference type="OrthoDB" id="9815559at2"/>
<reference evidence="6 7" key="1">
    <citation type="submission" date="2016-12" db="EMBL/GenBank/DDBJ databases">
        <title>Thioflexothrix psekupsii D3 genome sequencing and assembly.</title>
        <authorList>
            <person name="Fomenkov A."/>
            <person name="Vincze T."/>
            <person name="Grabovich M."/>
            <person name="Anton B.P."/>
            <person name="Dubinina G."/>
            <person name="Orlova M."/>
            <person name="Belousova E."/>
            <person name="Roberts R.J."/>
        </authorList>
    </citation>
    <scope>NUCLEOTIDE SEQUENCE [LARGE SCALE GENOMIC DNA]</scope>
    <source>
        <strain evidence="6">D3</strain>
    </source>
</reference>
<organism evidence="6 7">
    <name type="scientific">Thioflexithrix psekupsensis</name>
    <dbReference type="NCBI Taxonomy" id="1570016"/>
    <lineage>
        <taxon>Bacteria</taxon>
        <taxon>Pseudomonadati</taxon>
        <taxon>Pseudomonadota</taxon>
        <taxon>Gammaproteobacteria</taxon>
        <taxon>Thiotrichales</taxon>
        <taxon>Thioflexithrix</taxon>
    </lineage>
</organism>
<keyword evidence="2 5" id="KW-0808">Transferase</keyword>
<evidence type="ECO:0000256" key="3">
    <source>
        <dbReference type="ARBA" id="ARBA00022695"/>
    </source>
</evidence>
<comment type="caution">
    <text evidence="6">The sequence shown here is derived from an EMBL/GenBank/DDBJ whole genome shotgun (WGS) entry which is preliminary data.</text>
</comment>
<keyword evidence="3 5" id="KW-0548">Nucleotidyltransferase</keyword>
<dbReference type="RefSeq" id="WP_086487649.1">
    <property type="nucleotide sequence ID" value="NZ_MSLT01000012.1"/>
</dbReference>
<protein>
    <recommendedName>
        <fullName evidence="5">3-deoxy-manno-octulosonate cytidylyltransferase</fullName>
        <ecNumber evidence="5">2.7.7.38</ecNumber>
    </recommendedName>
    <alternativeName>
        <fullName evidence="5">CMP-2-keto-3-deoxyoctulosonic acid synthase</fullName>
        <shortName evidence="5">CKS</shortName>
        <shortName evidence="5">CMP-KDO synthase</shortName>
    </alternativeName>
</protein>
<dbReference type="GO" id="GO:0009103">
    <property type="term" value="P:lipopolysaccharide biosynthetic process"/>
    <property type="evidence" value="ECO:0007669"/>
    <property type="project" value="UniProtKB-UniRule"/>
</dbReference>
<comment type="similarity">
    <text evidence="5">Belongs to the KdsB family.</text>
</comment>
<dbReference type="CDD" id="cd02517">
    <property type="entry name" value="CMP-KDO-Synthetase"/>
    <property type="match status" value="1"/>
</dbReference>
<evidence type="ECO:0000313" key="7">
    <source>
        <dbReference type="Proteomes" id="UP000194798"/>
    </source>
</evidence>
<dbReference type="AlphaFoldDB" id="A0A251X811"/>
<dbReference type="InterPro" id="IPR029044">
    <property type="entry name" value="Nucleotide-diphossugar_trans"/>
</dbReference>
<dbReference type="PANTHER" id="PTHR42866">
    <property type="entry name" value="3-DEOXY-MANNO-OCTULOSONATE CYTIDYLYLTRANSFERASE"/>
    <property type="match status" value="1"/>
</dbReference>
<dbReference type="NCBIfam" id="NF003952">
    <property type="entry name" value="PRK05450.1-5"/>
    <property type="match status" value="1"/>
</dbReference>
<dbReference type="Gene3D" id="3.90.550.10">
    <property type="entry name" value="Spore Coat Polysaccharide Biosynthesis Protein SpsA, Chain A"/>
    <property type="match status" value="1"/>
</dbReference>
<dbReference type="EC" id="2.7.7.38" evidence="5"/>
<gene>
    <name evidence="5" type="primary">kdsB</name>
    <name evidence="6" type="ORF">TPSD3_05845</name>
</gene>
<dbReference type="UniPathway" id="UPA00358">
    <property type="reaction ID" value="UER00476"/>
</dbReference>
<dbReference type="NCBIfam" id="TIGR00466">
    <property type="entry name" value="kdsB"/>
    <property type="match status" value="1"/>
</dbReference>
<dbReference type="GO" id="GO:0005829">
    <property type="term" value="C:cytosol"/>
    <property type="evidence" value="ECO:0007669"/>
    <property type="project" value="TreeGrafter"/>
</dbReference>
<keyword evidence="7" id="KW-1185">Reference proteome</keyword>
<comment type="subcellular location">
    <subcellularLocation>
        <location evidence="5">Cytoplasm</location>
    </subcellularLocation>
    <subcellularLocation>
        <location evidence="1">Membrane</location>
    </subcellularLocation>
</comment>
<dbReference type="InterPro" id="IPR003329">
    <property type="entry name" value="Cytidylyl_trans"/>
</dbReference>
<keyword evidence="4 5" id="KW-0448">Lipopolysaccharide biosynthesis</keyword>
<keyword evidence="5" id="KW-0963">Cytoplasm</keyword>
<dbReference type="GO" id="GO:0008690">
    <property type="term" value="F:3-deoxy-manno-octulosonate cytidylyltransferase activity"/>
    <property type="evidence" value="ECO:0007669"/>
    <property type="project" value="UniProtKB-UniRule"/>
</dbReference>
<dbReference type="FunFam" id="3.90.550.10:FF:000011">
    <property type="entry name" value="3-deoxy-manno-octulosonate cytidylyltransferase"/>
    <property type="match status" value="1"/>
</dbReference>
<comment type="catalytic activity">
    <reaction evidence="5">
        <text>3-deoxy-alpha-D-manno-oct-2-ulosonate + CTP = CMP-3-deoxy-beta-D-manno-octulosonate + diphosphate</text>
        <dbReference type="Rhea" id="RHEA:23448"/>
        <dbReference type="ChEBI" id="CHEBI:33019"/>
        <dbReference type="ChEBI" id="CHEBI:37563"/>
        <dbReference type="ChEBI" id="CHEBI:85986"/>
        <dbReference type="ChEBI" id="CHEBI:85987"/>
        <dbReference type="EC" id="2.7.7.38"/>
    </reaction>
</comment>
<dbReference type="PANTHER" id="PTHR42866:SF2">
    <property type="entry name" value="3-DEOXY-MANNO-OCTULOSONATE CYTIDYLYLTRANSFERASE, MITOCHONDRIAL"/>
    <property type="match status" value="1"/>
</dbReference>